<dbReference type="GO" id="GO:0009295">
    <property type="term" value="C:nucleoid"/>
    <property type="evidence" value="ECO:0007669"/>
    <property type="project" value="TreeGrafter"/>
</dbReference>
<dbReference type="STRING" id="573413.Spirs_2513"/>
<dbReference type="InterPro" id="IPR000424">
    <property type="entry name" value="Primosome_PriB/ssb"/>
</dbReference>
<comment type="subunit">
    <text evidence="2">Homotetramer.</text>
</comment>
<feature type="compositionally biased region" description="Low complexity" evidence="4">
    <location>
        <begin position="132"/>
        <end position="158"/>
    </location>
</feature>
<feature type="region of interest" description="Disordered" evidence="4">
    <location>
        <begin position="109"/>
        <end position="198"/>
    </location>
</feature>
<dbReference type="GO" id="GO:0003697">
    <property type="term" value="F:single-stranded DNA binding"/>
    <property type="evidence" value="ECO:0007669"/>
    <property type="project" value="UniProtKB-UniRule"/>
</dbReference>
<dbReference type="Gene3D" id="2.40.50.140">
    <property type="entry name" value="Nucleic acid-binding proteins"/>
    <property type="match status" value="1"/>
</dbReference>
<accession>E1R3J5</accession>
<organism evidence="5 6">
    <name type="scientific">Sediminispirochaeta smaragdinae (strain DSM 11293 / JCM 15392 / SEBR 4228)</name>
    <name type="common">Spirochaeta smaragdinae</name>
    <dbReference type="NCBI Taxonomy" id="573413"/>
    <lineage>
        <taxon>Bacteria</taxon>
        <taxon>Pseudomonadati</taxon>
        <taxon>Spirochaetota</taxon>
        <taxon>Spirochaetia</taxon>
        <taxon>Spirochaetales</taxon>
        <taxon>Spirochaetaceae</taxon>
        <taxon>Sediminispirochaeta</taxon>
    </lineage>
</organism>
<dbReference type="PANTHER" id="PTHR10302">
    <property type="entry name" value="SINGLE-STRANDED DNA-BINDING PROTEIN"/>
    <property type="match status" value="1"/>
</dbReference>
<dbReference type="Pfam" id="PF00436">
    <property type="entry name" value="SSB"/>
    <property type="match status" value="1"/>
</dbReference>
<evidence type="ECO:0000256" key="4">
    <source>
        <dbReference type="SAM" id="MobiDB-lite"/>
    </source>
</evidence>
<dbReference type="InterPro" id="IPR012340">
    <property type="entry name" value="NA-bd_OB-fold"/>
</dbReference>
<feature type="short sequence motif" description="Important for interaction with partner proteins" evidence="2">
    <location>
        <begin position="193"/>
        <end position="198"/>
    </location>
</feature>
<dbReference type="PANTHER" id="PTHR10302:SF27">
    <property type="entry name" value="SINGLE-STRANDED DNA-BINDING PROTEIN"/>
    <property type="match status" value="1"/>
</dbReference>
<sequence>MANDITSFTAVGRLTRDAELRYTNSGTPLCKFSIASNYSRKVHDNWQEEVSYFDFTLFGKRAEALAKYLTKGQQVVVSGQLRQDRWEDNGQKRSRVAFFAQDVQLISGKPVGQSNQQGQYGEAPYQGPPQNQRGGYSQQPPQQRQQQNSRQGQQRRQGANSGYQKPTGGYDQWGYPINPGPNNQGPDQEMDFEDDIPF</sequence>
<evidence type="ECO:0000313" key="6">
    <source>
        <dbReference type="Proteomes" id="UP000002318"/>
    </source>
</evidence>
<dbReference type="GO" id="GO:0006260">
    <property type="term" value="P:DNA replication"/>
    <property type="evidence" value="ECO:0007669"/>
    <property type="project" value="UniProtKB-UniRule"/>
</dbReference>
<keyword evidence="6" id="KW-1185">Reference proteome</keyword>
<dbReference type="GO" id="GO:0006310">
    <property type="term" value="P:DNA recombination"/>
    <property type="evidence" value="ECO:0007669"/>
    <property type="project" value="UniProtKB-UniRule"/>
</dbReference>
<dbReference type="AlphaFoldDB" id="E1R3J5"/>
<reference evidence="5 6" key="1">
    <citation type="journal article" date="2010" name="Stand. Genomic Sci.">
        <title>Complete genome sequence of Spirochaeta smaragdinae type strain (SEBR 4228).</title>
        <authorList>
            <person name="Mavromatis K."/>
            <person name="Yasawong M."/>
            <person name="Chertkov O."/>
            <person name="Lapidus A."/>
            <person name="Lucas S."/>
            <person name="Nolan M."/>
            <person name="Del Rio T.G."/>
            <person name="Tice H."/>
            <person name="Cheng J.F."/>
            <person name="Pitluck S."/>
            <person name="Liolios K."/>
            <person name="Ivanova N."/>
            <person name="Tapia R."/>
            <person name="Han C."/>
            <person name="Bruce D."/>
            <person name="Goodwin L."/>
            <person name="Pati A."/>
            <person name="Chen A."/>
            <person name="Palaniappan K."/>
            <person name="Land M."/>
            <person name="Hauser L."/>
            <person name="Chang Y.J."/>
            <person name="Jeffries C.D."/>
            <person name="Detter J.C."/>
            <person name="Rohde M."/>
            <person name="Brambilla E."/>
            <person name="Spring S."/>
            <person name="Goker M."/>
            <person name="Sikorski J."/>
            <person name="Woyke T."/>
            <person name="Bristow J."/>
            <person name="Eisen J.A."/>
            <person name="Markowitz V."/>
            <person name="Hugenholtz P."/>
            <person name="Klenk H.P."/>
            <person name="Kyrpides N.C."/>
        </authorList>
    </citation>
    <scope>NUCLEOTIDE SEQUENCE [LARGE SCALE GENOMIC DNA]</scope>
    <source>
        <strain evidence="6">DSM 11293 / JCM 15392 / SEBR 4228</strain>
    </source>
</reference>
<evidence type="ECO:0000313" key="5">
    <source>
        <dbReference type="EMBL" id="ADK81626.1"/>
    </source>
</evidence>
<dbReference type="HOGENOM" id="CLU_078758_0_1_12"/>
<protein>
    <recommendedName>
        <fullName evidence="2 3">Single-stranded DNA-binding protein</fullName>
        <shortName evidence="2">SSB</shortName>
    </recommendedName>
</protein>
<evidence type="ECO:0000256" key="1">
    <source>
        <dbReference type="ARBA" id="ARBA00023125"/>
    </source>
</evidence>
<feature type="compositionally biased region" description="Acidic residues" evidence="4">
    <location>
        <begin position="188"/>
        <end position="198"/>
    </location>
</feature>
<proteinExistence type="inferred from homology"/>
<evidence type="ECO:0000256" key="2">
    <source>
        <dbReference type="HAMAP-Rule" id="MF_00984"/>
    </source>
</evidence>
<keyword evidence="2" id="KW-0233">DNA recombination</keyword>
<dbReference type="CDD" id="cd04496">
    <property type="entry name" value="SSB_OBF"/>
    <property type="match status" value="1"/>
</dbReference>
<dbReference type="KEGG" id="ssm:Spirs_2513"/>
<evidence type="ECO:0000256" key="3">
    <source>
        <dbReference type="RuleBase" id="RU000524"/>
    </source>
</evidence>
<dbReference type="EMBL" id="CP002116">
    <property type="protein sequence ID" value="ADK81626.1"/>
    <property type="molecule type" value="Genomic_DNA"/>
</dbReference>
<dbReference type="eggNOG" id="COG0629">
    <property type="taxonomic scope" value="Bacteria"/>
</dbReference>
<comment type="caution">
    <text evidence="2">Lacks conserved residue(s) required for the propagation of feature annotation.</text>
</comment>
<dbReference type="PROSITE" id="PS50935">
    <property type="entry name" value="SSB"/>
    <property type="match status" value="1"/>
</dbReference>
<dbReference type="NCBIfam" id="TIGR00621">
    <property type="entry name" value="ssb"/>
    <property type="match status" value="1"/>
</dbReference>
<gene>
    <name evidence="5" type="ordered locus">Spirs_2513</name>
</gene>
<dbReference type="OrthoDB" id="9809878at2"/>
<dbReference type="RefSeq" id="WP_013255088.1">
    <property type="nucleotide sequence ID" value="NC_014364.1"/>
</dbReference>
<keyword evidence="2" id="KW-0234">DNA repair</keyword>
<dbReference type="Proteomes" id="UP000002318">
    <property type="component" value="Chromosome"/>
</dbReference>
<name>E1R3J5_SEDSS</name>
<keyword evidence="1 2" id="KW-0238">DNA-binding</keyword>
<keyword evidence="2" id="KW-0235">DNA replication</keyword>
<dbReference type="HAMAP" id="MF_00984">
    <property type="entry name" value="SSB"/>
    <property type="match status" value="1"/>
</dbReference>
<keyword evidence="2" id="KW-0227">DNA damage</keyword>
<dbReference type="InterPro" id="IPR011344">
    <property type="entry name" value="ssDNA-bd"/>
</dbReference>
<comment type="function">
    <text evidence="2">Plays an important role in DNA replication, recombination and repair. Binds to ssDNA and to an array of partner proteins to recruit them to their sites of action during DNA metabolism.</text>
</comment>
<dbReference type="SUPFAM" id="SSF50249">
    <property type="entry name" value="Nucleic acid-binding proteins"/>
    <property type="match status" value="1"/>
</dbReference>
<dbReference type="GO" id="GO:0006281">
    <property type="term" value="P:DNA repair"/>
    <property type="evidence" value="ECO:0007669"/>
    <property type="project" value="UniProtKB-UniRule"/>
</dbReference>